<dbReference type="PANTHER" id="PTHR48041:SF139">
    <property type="entry name" value="PROTEIN SCARLET"/>
    <property type="match status" value="1"/>
</dbReference>
<dbReference type="Gene3D" id="3.40.50.300">
    <property type="entry name" value="P-loop containing nucleotide triphosphate hydrolases"/>
    <property type="match status" value="1"/>
</dbReference>
<evidence type="ECO:0000256" key="1">
    <source>
        <dbReference type="ARBA" id="ARBA00004141"/>
    </source>
</evidence>
<comment type="caution">
    <text evidence="13">The sequence shown here is derived from an EMBL/GenBank/DDBJ whole genome shotgun (WGS) entry which is preliminary data.</text>
</comment>
<feature type="transmembrane region" description="Helical" evidence="10">
    <location>
        <begin position="724"/>
        <end position="752"/>
    </location>
</feature>
<dbReference type="EMBL" id="VFMO01000001">
    <property type="protein sequence ID" value="TQJ13859.1"/>
    <property type="molecule type" value="Genomic_DNA"/>
</dbReference>
<evidence type="ECO:0000256" key="6">
    <source>
        <dbReference type="ARBA" id="ARBA00022840"/>
    </source>
</evidence>
<dbReference type="SMART" id="SM00240">
    <property type="entry name" value="FHA"/>
    <property type="match status" value="2"/>
</dbReference>
<dbReference type="SUPFAM" id="SSF49879">
    <property type="entry name" value="SMAD/FHA domain"/>
    <property type="match status" value="2"/>
</dbReference>
<keyword evidence="8 10" id="KW-0472">Membrane</keyword>
<dbReference type="SUPFAM" id="SSF52540">
    <property type="entry name" value="P-loop containing nucleoside triphosphate hydrolases"/>
    <property type="match status" value="1"/>
</dbReference>
<dbReference type="CDD" id="cd03213">
    <property type="entry name" value="ABCG_EPDR"/>
    <property type="match status" value="1"/>
</dbReference>
<evidence type="ECO:0000256" key="7">
    <source>
        <dbReference type="ARBA" id="ARBA00022989"/>
    </source>
</evidence>
<gene>
    <name evidence="13" type="ORF">FB459_1295</name>
</gene>
<keyword evidence="4 10" id="KW-0812">Transmembrane</keyword>
<keyword evidence="3" id="KW-0597">Phosphoprotein</keyword>
<feature type="compositionally biased region" description="Low complexity" evidence="9">
    <location>
        <begin position="118"/>
        <end position="127"/>
    </location>
</feature>
<evidence type="ECO:0000313" key="14">
    <source>
        <dbReference type="Proteomes" id="UP000320806"/>
    </source>
</evidence>
<dbReference type="PROSITE" id="PS50893">
    <property type="entry name" value="ABC_TRANSPORTER_2"/>
    <property type="match status" value="1"/>
</dbReference>
<dbReference type="GO" id="GO:0140359">
    <property type="term" value="F:ABC-type transporter activity"/>
    <property type="evidence" value="ECO:0007669"/>
    <property type="project" value="InterPro"/>
</dbReference>
<feature type="region of interest" description="Disordered" evidence="9">
    <location>
        <begin position="96"/>
        <end position="165"/>
    </location>
</feature>
<feature type="transmembrane region" description="Helical" evidence="10">
    <location>
        <begin position="651"/>
        <end position="673"/>
    </location>
</feature>
<evidence type="ECO:0000256" key="4">
    <source>
        <dbReference type="ARBA" id="ARBA00022692"/>
    </source>
</evidence>
<keyword evidence="14" id="KW-1185">Reference proteome</keyword>
<feature type="transmembrane region" description="Helical" evidence="10">
    <location>
        <begin position="764"/>
        <end position="784"/>
    </location>
</feature>
<name>A0A542EEX6_9MICO</name>
<feature type="region of interest" description="Disordered" evidence="9">
    <location>
        <begin position="178"/>
        <end position="224"/>
    </location>
</feature>
<dbReference type="GO" id="GO:0016020">
    <property type="term" value="C:membrane"/>
    <property type="evidence" value="ECO:0007669"/>
    <property type="project" value="UniProtKB-SubCell"/>
</dbReference>
<feature type="region of interest" description="Disordered" evidence="9">
    <location>
        <begin position="569"/>
        <end position="593"/>
    </location>
</feature>
<dbReference type="InterPro" id="IPR003439">
    <property type="entry name" value="ABC_transporter-like_ATP-bd"/>
</dbReference>
<dbReference type="Proteomes" id="UP000320806">
    <property type="component" value="Unassembled WGS sequence"/>
</dbReference>
<feature type="transmembrane region" description="Helical" evidence="10">
    <location>
        <begin position="839"/>
        <end position="858"/>
    </location>
</feature>
<dbReference type="PROSITE" id="PS50006">
    <property type="entry name" value="FHA_DOMAIN"/>
    <property type="match status" value="2"/>
</dbReference>
<feature type="domain" description="FHA" evidence="11">
    <location>
        <begin position="21"/>
        <end position="70"/>
    </location>
</feature>
<dbReference type="GO" id="GO:0005524">
    <property type="term" value="F:ATP binding"/>
    <property type="evidence" value="ECO:0007669"/>
    <property type="project" value="UniProtKB-KW"/>
</dbReference>
<dbReference type="Pfam" id="PF00005">
    <property type="entry name" value="ABC_tran"/>
    <property type="match status" value="1"/>
</dbReference>
<evidence type="ECO:0000259" key="11">
    <source>
        <dbReference type="PROSITE" id="PS50006"/>
    </source>
</evidence>
<evidence type="ECO:0000313" key="13">
    <source>
        <dbReference type="EMBL" id="TQJ13859.1"/>
    </source>
</evidence>
<dbReference type="InterPro" id="IPR050352">
    <property type="entry name" value="ABCG_transporters"/>
</dbReference>
<feature type="transmembrane region" description="Helical" evidence="10">
    <location>
        <begin position="693"/>
        <end position="718"/>
    </location>
</feature>
<keyword evidence="2" id="KW-0813">Transport</keyword>
<feature type="domain" description="FHA" evidence="11">
    <location>
        <begin position="225"/>
        <end position="274"/>
    </location>
</feature>
<dbReference type="Pfam" id="PF00498">
    <property type="entry name" value="FHA"/>
    <property type="match status" value="2"/>
</dbReference>
<dbReference type="GO" id="GO:0016887">
    <property type="term" value="F:ATP hydrolysis activity"/>
    <property type="evidence" value="ECO:0007669"/>
    <property type="project" value="InterPro"/>
</dbReference>
<dbReference type="InterPro" id="IPR003593">
    <property type="entry name" value="AAA+_ATPase"/>
</dbReference>
<organism evidence="13 14">
    <name type="scientific">Yimella lutea</name>
    <dbReference type="NCBI Taxonomy" id="587872"/>
    <lineage>
        <taxon>Bacteria</taxon>
        <taxon>Bacillati</taxon>
        <taxon>Actinomycetota</taxon>
        <taxon>Actinomycetes</taxon>
        <taxon>Micrococcales</taxon>
        <taxon>Dermacoccaceae</taxon>
        <taxon>Yimella</taxon>
    </lineage>
</organism>
<accession>A0A542EEX6</accession>
<dbReference type="OrthoDB" id="9804819at2"/>
<keyword evidence="5" id="KW-0547">Nucleotide-binding</keyword>
<dbReference type="InterPro" id="IPR000253">
    <property type="entry name" value="FHA_dom"/>
</dbReference>
<dbReference type="PANTHER" id="PTHR48041">
    <property type="entry name" value="ABC TRANSPORTER G FAMILY MEMBER 28"/>
    <property type="match status" value="1"/>
</dbReference>
<dbReference type="CDD" id="cd00060">
    <property type="entry name" value="FHA"/>
    <property type="match status" value="2"/>
</dbReference>
<keyword evidence="7 10" id="KW-1133">Transmembrane helix</keyword>
<feature type="transmembrane region" description="Helical" evidence="10">
    <location>
        <begin position="611"/>
        <end position="631"/>
    </location>
</feature>
<dbReference type="InterPro" id="IPR008984">
    <property type="entry name" value="SMAD_FHA_dom_sf"/>
</dbReference>
<comment type="subcellular location">
    <subcellularLocation>
        <location evidence="1">Membrane</location>
        <topology evidence="1">Multi-pass membrane protein</topology>
    </subcellularLocation>
</comment>
<evidence type="ECO:0000256" key="9">
    <source>
        <dbReference type="SAM" id="MobiDB-lite"/>
    </source>
</evidence>
<sequence length="868" mass="92017">MTDVRITYGDNSRRIANNQILTIGRSRDNDLMITDAGASRRHAQVRRTGDRIEVTDLGSSNGTFVDGQRISGPTIVAAGGRVQFGGLDAQPIGVVIRDSGTTGGSTSAPMPSAGARMPGPGSRPVTGGPSGPTGPTRPGGGPSGPLPKRLPATSSVPRVPSHTGVVFDRYQLQDAMRAPSDGRPTALSGAAPQVLAPAGGPGGQRGPGGPGGAGAPGPGAAQGTLTIGRGLENQVVVDDLLVSRVHARLVPNGVGFDVQDLDSRNGTYINGQRITAGRLGEGDLLAVGHSRFTVLRGQLVASLDEGDVNFVANHLTFELPSGKKLLDDISFALEGSSLLAVIGPSGAGKSTLLKALTGSQQATEGEVYYDGRDLYENFDDLRHRIGVVPQDDVVHRQLTVKQALRFAAELRFPDDLDKHLRDRRVDEVMGELDLTAHADTRVDKLSGGQRKRTSVALELLTRPSLLFLDEPTSGLDPGLDKQVMHTLRGLADGGRTVVVITHSVANLNVCDKVLLLAPGGKVAYFGPPDQVLPFFGLSDHADVFTQVARDPEGSKQRFKASPLEAEQIEAPLSARRPAQRPLEKPPRQQSIGSQLSTLARRHLKVIFADKGYTAFMLLLPVVLAVLVMVVPSKHGLATPPADQINTAEPRVLLVVIIVGALFMGTAASIRELVGERAIFTREKAVGLSPAAYLWSKLAIFGFLTLLQSIVLVVLVTLVKPGPSSAVMFGSGLIELIIATWLTAFCAVALGLLMSSFVTTSEQVMPLLVVSIMTQMVLCGGLFPVDGRAVMEQLSWFTPGRWGYAAAVSTVGLQDWIPDGEQFAAYRADVDDPLWSHSSGTWILCVAMLLVLAAVFTALTQWRLRKTAD</sequence>
<evidence type="ECO:0000256" key="5">
    <source>
        <dbReference type="ARBA" id="ARBA00022741"/>
    </source>
</evidence>
<protein>
    <submittedName>
        <fullName evidence="13">FHA modulated ABC efflux pump with fused ATPase and integral membrane subunit</fullName>
    </submittedName>
</protein>
<dbReference type="SMART" id="SM00382">
    <property type="entry name" value="AAA"/>
    <property type="match status" value="1"/>
</dbReference>
<evidence type="ECO:0000256" key="3">
    <source>
        <dbReference type="ARBA" id="ARBA00022553"/>
    </source>
</evidence>
<evidence type="ECO:0000256" key="10">
    <source>
        <dbReference type="SAM" id="Phobius"/>
    </source>
</evidence>
<keyword evidence="6" id="KW-0067">ATP-binding</keyword>
<dbReference type="AlphaFoldDB" id="A0A542EEX6"/>
<dbReference type="InterPro" id="IPR027417">
    <property type="entry name" value="P-loop_NTPase"/>
</dbReference>
<evidence type="ECO:0000256" key="2">
    <source>
        <dbReference type="ARBA" id="ARBA00022448"/>
    </source>
</evidence>
<dbReference type="FunFam" id="3.40.50.300:FF:000474">
    <property type="entry name" value="Putative ABC transporter ATP-binding subunit"/>
    <property type="match status" value="1"/>
</dbReference>
<evidence type="ECO:0000256" key="8">
    <source>
        <dbReference type="ARBA" id="ARBA00023136"/>
    </source>
</evidence>
<feature type="domain" description="ABC transporter" evidence="12">
    <location>
        <begin position="303"/>
        <end position="544"/>
    </location>
</feature>
<dbReference type="RefSeq" id="WP_141927834.1">
    <property type="nucleotide sequence ID" value="NZ_BAABCI010000002.1"/>
</dbReference>
<feature type="compositionally biased region" description="Gly residues" evidence="9">
    <location>
        <begin position="199"/>
        <end position="217"/>
    </location>
</feature>
<dbReference type="Gene3D" id="2.60.200.20">
    <property type="match status" value="2"/>
</dbReference>
<dbReference type="InterPro" id="IPR013525">
    <property type="entry name" value="ABC2_TM"/>
</dbReference>
<evidence type="ECO:0000259" key="12">
    <source>
        <dbReference type="PROSITE" id="PS50893"/>
    </source>
</evidence>
<reference evidence="13 14" key="1">
    <citation type="submission" date="2019-06" db="EMBL/GenBank/DDBJ databases">
        <title>Sequencing the genomes of 1000 actinobacteria strains.</title>
        <authorList>
            <person name="Klenk H.-P."/>
        </authorList>
    </citation>
    <scope>NUCLEOTIDE SEQUENCE [LARGE SCALE GENOMIC DNA]</scope>
    <source>
        <strain evidence="13 14">DSM 19828</strain>
    </source>
</reference>
<proteinExistence type="predicted"/>
<dbReference type="Pfam" id="PF01061">
    <property type="entry name" value="ABC2_membrane"/>
    <property type="match status" value="1"/>
</dbReference>